<dbReference type="InterPro" id="IPR036390">
    <property type="entry name" value="WH_DNA-bd_sf"/>
</dbReference>
<gene>
    <name evidence="1" type="ORF">GCM10025864_14060</name>
</gene>
<accession>A0ABQ6HZN8</accession>
<evidence type="ECO:0008006" key="3">
    <source>
        <dbReference type="Google" id="ProtNLM"/>
    </source>
</evidence>
<organism evidence="1 2">
    <name type="scientific">Luteimicrobium album</name>
    <dbReference type="NCBI Taxonomy" id="1054550"/>
    <lineage>
        <taxon>Bacteria</taxon>
        <taxon>Bacillati</taxon>
        <taxon>Actinomycetota</taxon>
        <taxon>Actinomycetes</taxon>
        <taxon>Micrococcales</taxon>
        <taxon>Luteimicrobium</taxon>
    </lineage>
</organism>
<protein>
    <recommendedName>
        <fullName evidence="3">MarR family transcriptional regulator</fullName>
    </recommendedName>
</protein>
<dbReference type="Proteomes" id="UP001157091">
    <property type="component" value="Unassembled WGS sequence"/>
</dbReference>
<proteinExistence type="predicted"/>
<evidence type="ECO:0000313" key="2">
    <source>
        <dbReference type="Proteomes" id="UP001157091"/>
    </source>
</evidence>
<name>A0ABQ6HZN8_9MICO</name>
<evidence type="ECO:0000313" key="1">
    <source>
        <dbReference type="EMBL" id="GMA23647.1"/>
    </source>
</evidence>
<dbReference type="RefSeq" id="WP_284292618.1">
    <property type="nucleotide sequence ID" value="NZ_BSUK01000001.1"/>
</dbReference>
<comment type="caution">
    <text evidence="1">The sequence shown here is derived from an EMBL/GenBank/DDBJ whole genome shotgun (WGS) entry which is preliminary data.</text>
</comment>
<dbReference type="SUPFAM" id="SSF46785">
    <property type="entry name" value="Winged helix' DNA-binding domain"/>
    <property type="match status" value="1"/>
</dbReference>
<dbReference type="Gene3D" id="1.10.10.10">
    <property type="entry name" value="Winged helix-like DNA-binding domain superfamily/Winged helix DNA-binding domain"/>
    <property type="match status" value="1"/>
</dbReference>
<dbReference type="EMBL" id="BSUK01000001">
    <property type="protein sequence ID" value="GMA23647.1"/>
    <property type="molecule type" value="Genomic_DNA"/>
</dbReference>
<reference evidence="2" key="1">
    <citation type="journal article" date="2019" name="Int. J. Syst. Evol. Microbiol.">
        <title>The Global Catalogue of Microorganisms (GCM) 10K type strain sequencing project: providing services to taxonomists for standard genome sequencing and annotation.</title>
        <authorList>
            <consortium name="The Broad Institute Genomics Platform"/>
            <consortium name="The Broad Institute Genome Sequencing Center for Infectious Disease"/>
            <person name="Wu L."/>
            <person name="Ma J."/>
        </authorList>
    </citation>
    <scope>NUCLEOTIDE SEQUENCE [LARGE SCALE GENOMIC DNA]</scope>
    <source>
        <strain evidence="2">NBRC 106348</strain>
    </source>
</reference>
<keyword evidence="2" id="KW-1185">Reference proteome</keyword>
<sequence>MTGEPAQDLVRSVVDLAEILDQVNHHVRREAERRSGIEPVPQLGVVVLMHLMRHPPSTLKELVAVTDHPSTSVRQVLHQLERSHLVAATHERPGETRYRPTTVADEIRDRAREQGARRVRYALSTLSAADLGQLVAARRALGALSRALGFREVVDTSGRHPA</sequence>
<dbReference type="InterPro" id="IPR036388">
    <property type="entry name" value="WH-like_DNA-bd_sf"/>
</dbReference>